<dbReference type="AlphaFoldDB" id="A0A1I3LLI6"/>
<dbReference type="InterPro" id="IPR045423">
    <property type="entry name" value="DUF6510"/>
</dbReference>
<proteinExistence type="predicted"/>
<keyword evidence="2" id="KW-1185">Reference proteome</keyword>
<organism evidence="1 2">
    <name type="scientific">Streptosporangium canum</name>
    <dbReference type="NCBI Taxonomy" id="324952"/>
    <lineage>
        <taxon>Bacteria</taxon>
        <taxon>Bacillati</taxon>
        <taxon>Actinomycetota</taxon>
        <taxon>Actinomycetes</taxon>
        <taxon>Streptosporangiales</taxon>
        <taxon>Streptosporangiaceae</taxon>
        <taxon>Streptosporangium</taxon>
    </lineage>
</organism>
<dbReference type="RefSeq" id="WP_093886653.1">
    <property type="nucleotide sequence ID" value="NZ_FOQY01000005.1"/>
</dbReference>
<dbReference type="EMBL" id="FOQY01000005">
    <property type="protein sequence ID" value="SFI85659.1"/>
    <property type="molecule type" value="Genomic_DNA"/>
</dbReference>
<name>A0A1I3LLI6_9ACTN</name>
<dbReference type="Pfam" id="PF20120">
    <property type="entry name" value="DUF6510"/>
    <property type="match status" value="1"/>
</dbReference>
<dbReference type="GeneID" id="96297724"/>
<evidence type="ECO:0000313" key="2">
    <source>
        <dbReference type="Proteomes" id="UP000199111"/>
    </source>
</evidence>
<evidence type="ECO:0008006" key="3">
    <source>
        <dbReference type="Google" id="ProtNLM"/>
    </source>
</evidence>
<evidence type="ECO:0000313" key="1">
    <source>
        <dbReference type="EMBL" id="SFI85659.1"/>
    </source>
</evidence>
<accession>A0A1I3LLI6</accession>
<dbReference type="Proteomes" id="UP000199111">
    <property type="component" value="Unassembled WGS sequence"/>
</dbReference>
<reference evidence="2" key="1">
    <citation type="submission" date="2016-10" db="EMBL/GenBank/DDBJ databases">
        <authorList>
            <person name="Varghese N."/>
            <person name="Submissions S."/>
        </authorList>
    </citation>
    <scope>NUCLEOTIDE SEQUENCE [LARGE SCALE GENOMIC DNA]</scope>
    <source>
        <strain evidence="2">CGMCC 4.2126</strain>
    </source>
</reference>
<gene>
    <name evidence="1" type="ORF">SAMN05216275_105196</name>
</gene>
<sequence length="90" mass="9433">MTDNRLDGNAAGGALREVFAVDLTAATGQCSNCSQRLALAESRLYTHAPGLVGRCPGCDAVLFRLVRGPGRAWLDLRGVTCLQFALPGAT</sequence>
<protein>
    <recommendedName>
        <fullName evidence="3">MJ0042 family finger-like domain-containing protein</fullName>
    </recommendedName>
</protein>